<dbReference type="OrthoDB" id="9218725at2759"/>
<evidence type="ECO:0000256" key="2">
    <source>
        <dbReference type="SAM" id="MobiDB-lite"/>
    </source>
</evidence>
<dbReference type="EMBL" id="SWJQ01000176">
    <property type="protein sequence ID" value="TRZ19713.1"/>
    <property type="molecule type" value="Genomic_DNA"/>
</dbReference>
<keyword evidence="1" id="KW-0175">Coiled coil</keyword>
<feature type="region of interest" description="Disordered" evidence="2">
    <location>
        <begin position="174"/>
        <end position="245"/>
    </location>
</feature>
<name>A0A8K1LN68_9PASS</name>
<comment type="caution">
    <text evidence="3">The sequence shown here is derived from an EMBL/GenBank/DDBJ whole genome shotgun (WGS) entry which is preliminary data.</text>
</comment>
<reference evidence="3" key="1">
    <citation type="submission" date="2019-04" db="EMBL/GenBank/DDBJ databases">
        <title>Genome assembly of Zosterops borbonicus 15179.</title>
        <authorList>
            <person name="Leroy T."/>
            <person name="Anselmetti Y."/>
            <person name="Tilak M.-K."/>
            <person name="Nabholz B."/>
        </authorList>
    </citation>
    <scope>NUCLEOTIDE SEQUENCE</scope>
    <source>
        <strain evidence="3">HGM_15179</strain>
        <tissue evidence="3">Muscle</tissue>
    </source>
</reference>
<proteinExistence type="predicted"/>
<organism evidence="3 4">
    <name type="scientific">Zosterops borbonicus</name>
    <dbReference type="NCBI Taxonomy" id="364589"/>
    <lineage>
        <taxon>Eukaryota</taxon>
        <taxon>Metazoa</taxon>
        <taxon>Chordata</taxon>
        <taxon>Craniata</taxon>
        <taxon>Vertebrata</taxon>
        <taxon>Euteleostomi</taxon>
        <taxon>Archelosauria</taxon>
        <taxon>Archosauria</taxon>
        <taxon>Dinosauria</taxon>
        <taxon>Saurischia</taxon>
        <taxon>Theropoda</taxon>
        <taxon>Coelurosauria</taxon>
        <taxon>Aves</taxon>
        <taxon>Neognathae</taxon>
        <taxon>Neoaves</taxon>
        <taxon>Telluraves</taxon>
        <taxon>Australaves</taxon>
        <taxon>Passeriformes</taxon>
        <taxon>Sylvioidea</taxon>
        <taxon>Zosteropidae</taxon>
        <taxon>Zosterops</taxon>
    </lineage>
</organism>
<evidence type="ECO:0000256" key="1">
    <source>
        <dbReference type="SAM" id="Coils"/>
    </source>
</evidence>
<gene>
    <name evidence="3" type="ORF">HGM15179_007446</name>
</gene>
<protein>
    <submittedName>
        <fullName evidence="3">Uncharacterized protein</fullName>
    </submittedName>
</protein>
<dbReference type="AlphaFoldDB" id="A0A8K1LN68"/>
<keyword evidence="4" id="KW-1185">Reference proteome</keyword>
<feature type="coiled-coil region" evidence="1">
    <location>
        <begin position="63"/>
        <end position="104"/>
    </location>
</feature>
<evidence type="ECO:0000313" key="3">
    <source>
        <dbReference type="EMBL" id="TRZ19713.1"/>
    </source>
</evidence>
<sequence>MAPITLGQMLEIALGSSRDGLVEFEQLHNLLNGLLLHLGLRDLLVQENGEPLEGAEESPFAFLKDLKQRLEANEKELAEYRTLCQELRSEVTEMKAEQSRIAEDMQKIMDNIDVENFKSMMEDLRKQLLESVLASLKDKDKDGGWMDGHGPSSSWDDAGLIVIGNEITLLERTPISRYGDTRPSSPQGKEDSLEVDDMGESDTGRKSTGWSAGRKGRGWSVRPSTTGQKDMGNSDMGQIKDEGISKDAPKGALFRVLIL</sequence>
<dbReference type="Proteomes" id="UP000796761">
    <property type="component" value="Unassembled WGS sequence"/>
</dbReference>
<evidence type="ECO:0000313" key="4">
    <source>
        <dbReference type="Proteomes" id="UP000796761"/>
    </source>
</evidence>
<accession>A0A8K1LN68</accession>